<dbReference type="Proteomes" id="UP001364695">
    <property type="component" value="Unassembled WGS sequence"/>
</dbReference>
<comment type="caution">
    <text evidence="1">The sequence shown here is derived from an EMBL/GenBank/DDBJ whole genome shotgun (WGS) entry which is preliminary data.</text>
</comment>
<evidence type="ECO:0000313" key="1">
    <source>
        <dbReference type="EMBL" id="MEJ7137863.1"/>
    </source>
</evidence>
<evidence type="ECO:0000313" key="2">
    <source>
        <dbReference type="Proteomes" id="UP001364695"/>
    </source>
</evidence>
<protein>
    <submittedName>
        <fullName evidence="1">ROK family transcriptional regulator</fullName>
    </submittedName>
</protein>
<gene>
    <name evidence="1" type="ORF">RV045_05365</name>
</gene>
<name>A0ACC6P0U9_9BURK</name>
<accession>A0ACC6P0U9</accession>
<keyword evidence="2" id="KW-1185">Reference proteome</keyword>
<organism evidence="1 2">
    <name type="scientific">Amphibiibacter pelophylacis</name>
    <dbReference type="NCBI Taxonomy" id="1799477"/>
    <lineage>
        <taxon>Bacteria</taxon>
        <taxon>Pseudomonadati</taxon>
        <taxon>Pseudomonadota</taxon>
        <taxon>Betaproteobacteria</taxon>
        <taxon>Burkholderiales</taxon>
        <taxon>Sphaerotilaceae</taxon>
        <taxon>Amphibiibacter</taxon>
    </lineage>
</organism>
<sequence>MLTAVLKNFPRHAPRHAQGSNHSDLRQFNEGVVLQAIRLHGAQAKADLARITGLTTQTVGVIIQRMLDDGLVLKQAALRGRVGQPSVPIAIHPEGAYAVGIRLGRRQLDVSLVDFTGRAVLQRSTRYDFPEPEAIFQALDSHLQAVRDHLADAVGRVRGAGLAMPFSMSGWQQQLELPPERLSAWDSLDVRERVQRLSGWPVTVIKDTAAACLAELMQGAGQRLAHFLYVFMDTFVGGAVVQNGRLHSGLHGNAGAIASLPLREAHQAHEARGDAPPPQLLSSASLLRLEQAFQRAGLEPSAAYDGRALQPPWRDASERWLDDTACGLAFAVLQSSALLDHDAVVLDGSCDPALLQMLLERTQTALTRYSWEGLLPPRLICGQLGRSAGVLGAALVPLEPTLGWQYDISA</sequence>
<reference evidence="1" key="1">
    <citation type="submission" date="2023-10" db="EMBL/GenBank/DDBJ databases">
        <title>Amphibacter perezi, gen. nov., sp. nov. a novel taxa of the family Comamonadaceae, class Betaproteobacteria isolated from the skin microbiota of Pelophylax perezi from different populations.</title>
        <authorList>
            <person name="Costa S."/>
            <person name="Proenca D.N."/>
            <person name="Lopes I."/>
            <person name="Morais P.V."/>
        </authorList>
    </citation>
    <scope>NUCLEOTIDE SEQUENCE</scope>
    <source>
        <strain evidence="1">SL12-8</strain>
    </source>
</reference>
<proteinExistence type="predicted"/>
<dbReference type="EMBL" id="JAWDIE010000006">
    <property type="protein sequence ID" value="MEJ7137863.1"/>
    <property type="molecule type" value="Genomic_DNA"/>
</dbReference>